<dbReference type="Pfam" id="PF04545">
    <property type="entry name" value="Sigma70_r4"/>
    <property type="match status" value="1"/>
</dbReference>
<name>N1V241_9MICC</name>
<protein>
    <submittedName>
        <fullName evidence="2">Putative multidrug resistance efflux pump</fullName>
    </submittedName>
</protein>
<organism evidence="2 3">
    <name type="scientific">Arthrobacter crystallopoietes BAB-32</name>
    <dbReference type="NCBI Taxonomy" id="1246476"/>
    <lineage>
        <taxon>Bacteria</taxon>
        <taxon>Bacillati</taxon>
        <taxon>Actinomycetota</taxon>
        <taxon>Actinomycetes</taxon>
        <taxon>Micrococcales</taxon>
        <taxon>Micrococcaceae</taxon>
        <taxon>Crystallibacter</taxon>
    </lineage>
</organism>
<dbReference type="AlphaFoldDB" id="N1V241"/>
<dbReference type="EMBL" id="ANPE02000074">
    <property type="protein sequence ID" value="EMY35405.1"/>
    <property type="molecule type" value="Genomic_DNA"/>
</dbReference>
<evidence type="ECO:0000313" key="2">
    <source>
        <dbReference type="EMBL" id="EMY35405.1"/>
    </source>
</evidence>
<dbReference type="InterPro" id="IPR013324">
    <property type="entry name" value="RNA_pol_sigma_r3/r4-like"/>
</dbReference>
<keyword evidence="3" id="KW-1185">Reference proteome</keyword>
<feature type="domain" description="RNA polymerase sigma-70 region 4" evidence="1">
    <location>
        <begin position="25"/>
        <end position="65"/>
    </location>
</feature>
<dbReference type="OrthoDB" id="3268642at2"/>
<gene>
    <name evidence="2" type="ORF">D477_004491</name>
</gene>
<sequence>MTLTLPPALTGAAGSKPVAATVPQQQLTQDERNALWVERYIDGETLEAIGIDYGVTRERVRQVITKLGGSLAQESRQKRIEARQAHAQARADEFIGRYGDIARQIAAQGCTRSQTINRLKYVFPEMDEDFAETVLRESDIVFDHGAQNIFSDAIIKAGVYYLVGAELGLAPEPEYTAVHLDLELMEELAGILQGGTASDEDIATILGVIGAAHRHVAENPTTTITGARYEELRDELVPALGWESRKGSTPWPPTRQTLMGRYKLWNTALESMGLATAALGRAPGLVKFDEEDYQAAIDSFAQAMHNQGLHPSIERYENWLAATKSSGVERPSGSSVRNFFGGWSAAVRAAAVELSKHGKEN</sequence>
<dbReference type="GO" id="GO:0003700">
    <property type="term" value="F:DNA-binding transcription factor activity"/>
    <property type="evidence" value="ECO:0007669"/>
    <property type="project" value="InterPro"/>
</dbReference>
<comment type="caution">
    <text evidence="2">The sequence shown here is derived from an EMBL/GenBank/DDBJ whole genome shotgun (WGS) entry which is preliminary data.</text>
</comment>
<proteinExistence type="predicted"/>
<dbReference type="SUPFAM" id="SSF88659">
    <property type="entry name" value="Sigma3 and sigma4 domains of RNA polymerase sigma factors"/>
    <property type="match status" value="1"/>
</dbReference>
<dbReference type="InterPro" id="IPR036388">
    <property type="entry name" value="WH-like_DNA-bd_sf"/>
</dbReference>
<dbReference type="RefSeq" id="WP_005267628.1">
    <property type="nucleotide sequence ID" value="NZ_ANPE02000074.1"/>
</dbReference>
<dbReference type="Proteomes" id="UP000010729">
    <property type="component" value="Unassembled WGS sequence"/>
</dbReference>
<evidence type="ECO:0000259" key="1">
    <source>
        <dbReference type="Pfam" id="PF04545"/>
    </source>
</evidence>
<evidence type="ECO:0000313" key="3">
    <source>
        <dbReference type="Proteomes" id="UP000010729"/>
    </source>
</evidence>
<dbReference type="InterPro" id="IPR007630">
    <property type="entry name" value="RNA_pol_sigma70_r4"/>
</dbReference>
<dbReference type="Gene3D" id="1.10.10.10">
    <property type="entry name" value="Winged helix-like DNA-binding domain superfamily/Winged helix DNA-binding domain"/>
    <property type="match status" value="1"/>
</dbReference>
<accession>N1V241</accession>
<reference evidence="2 3" key="1">
    <citation type="journal article" date="2013" name="Genome Announc.">
        <title>Draft Genome Sequence of Arthrobacter crystallopoietes Strain BAB-32, Revealing Genes for Bioremediation.</title>
        <authorList>
            <person name="Joshi M.N."/>
            <person name="Pandit A.S."/>
            <person name="Sharma A."/>
            <person name="Pandya R.V."/>
            <person name="Desai S.M."/>
            <person name="Saxena A.K."/>
            <person name="Bagatharia S.B."/>
        </authorList>
    </citation>
    <scope>NUCLEOTIDE SEQUENCE [LARGE SCALE GENOMIC DNA]</scope>
    <source>
        <strain evidence="2 3">BAB-32</strain>
    </source>
</reference>
<dbReference type="GO" id="GO:0006352">
    <property type="term" value="P:DNA-templated transcription initiation"/>
    <property type="evidence" value="ECO:0007669"/>
    <property type="project" value="InterPro"/>
</dbReference>